<dbReference type="SUPFAM" id="SSF53187">
    <property type="entry name" value="Zn-dependent exopeptidases"/>
    <property type="match status" value="1"/>
</dbReference>
<keyword evidence="4" id="KW-0862">Zinc</keyword>
<evidence type="ECO:0000313" key="6">
    <source>
        <dbReference type="EMBL" id="MFC5504031.1"/>
    </source>
</evidence>
<evidence type="ECO:0000259" key="5">
    <source>
        <dbReference type="Pfam" id="PF24827"/>
    </source>
</evidence>
<name>A0ABW0NU36_9HYPH</name>
<keyword evidence="3" id="KW-0378">Hydrolase</keyword>
<dbReference type="Proteomes" id="UP001596060">
    <property type="component" value="Unassembled WGS sequence"/>
</dbReference>
<organism evidence="6 7">
    <name type="scientific">Bosea massiliensis</name>
    <dbReference type="NCBI Taxonomy" id="151419"/>
    <lineage>
        <taxon>Bacteria</taxon>
        <taxon>Pseudomonadati</taxon>
        <taxon>Pseudomonadota</taxon>
        <taxon>Alphaproteobacteria</taxon>
        <taxon>Hyphomicrobiales</taxon>
        <taxon>Boseaceae</taxon>
        <taxon>Bosea</taxon>
    </lineage>
</organism>
<dbReference type="PANTHER" id="PTHR37326">
    <property type="entry name" value="BLL3975 PROTEIN"/>
    <property type="match status" value="1"/>
</dbReference>
<keyword evidence="7" id="KW-1185">Reference proteome</keyword>
<sequence length="327" mass="35018">MTAPADTTWTVPATDAAPLESIRFHGLQAGPKLLVLGAVHGNESCGPKAIARIVENCRAGRLLIARGEVTFVPVTNPKAYRQNTREGDRNLNRDLRERLQPVDNEDRIGRRLCALLREHEVLLDVHSFRGEGEPFVFLGPEDNTGPLEPFRHGAAELALAACLGVPVAIHGWLDNYVQIIAARERLNLPPLAVTEGFGTTEFMRFAGRFGVTLECGQHDDPASVEIGYAAIRNTLAHLGLIDAPAPAPALTSVIQMTEVVICEAAGDRVAQGWKTGDRVPAGALLATRADGTAVTAPSDGFVIFPSTTAKPGEPICHFGVASPRRPL</sequence>
<feature type="domain" description="Succinylglutamate desuccinylase/Aspartoacylase catalytic" evidence="5">
    <location>
        <begin position="29"/>
        <end position="127"/>
    </location>
</feature>
<dbReference type="EMBL" id="JBHSLU010000004">
    <property type="protein sequence ID" value="MFC5504031.1"/>
    <property type="molecule type" value="Genomic_DNA"/>
</dbReference>
<evidence type="ECO:0000256" key="3">
    <source>
        <dbReference type="ARBA" id="ARBA00022801"/>
    </source>
</evidence>
<dbReference type="RefSeq" id="WP_066735709.1">
    <property type="nucleotide sequence ID" value="NZ_JBHSLU010000004.1"/>
</dbReference>
<dbReference type="Pfam" id="PF24827">
    <property type="entry name" value="AstE_AspA_cat"/>
    <property type="match status" value="1"/>
</dbReference>
<dbReference type="Gene3D" id="3.40.630.10">
    <property type="entry name" value="Zn peptidases"/>
    <property type="match status" value="1"/>
</dbReference>
<comment type="cofactor">
    <cofactor evidence="1">
        <name>Zn(2+)</name>
        <dbReference type="ChEBI" id="CHEBI:29105"/>
    </cofactor>
</comment>
<protein>
    <submittedName>
        <fullName evidence="6">Succinylglutamate desuccinylase/aspartoacylase family protein</fullName>
    </submittedName>
</protein>
<comment type="caution">
    <text evidence="6">The sequence shown here is derived from an EMBL/GenBank/DDBJ whole genome shotgun (WGS) entry which is preliminary data.</text>
</comment>
<evidence type="ECO:0000313" key="7">
    <source>
        <dbReference type="Proteomes" id="UP001596060"/>
    </source>
</evidence>
<dbReference type="PANTHER" id="PTHR37326:SF1">
    <property type="entry name" value="BLL3975 PROTEIN"/>
    <property type="match status" value="1"/>
</dbReference>
<gene>
    <name evidence="6" type="ORF">ACFPN9_02025</name>
</gene>
<accession>A0ABW0NU36</accession>
<evidence type="ECO:0000256" key="2">
    <source>
        <dbReference type="ARBA" id="ARBA00022723"/>
    </source>
</evidence>
<dbReference type="InterPro" id="IPR053138">
    <property type="entry name" value="N-alpha-Ac-DABA_deacetylase"/>
</dbReference>
<proteinExistence type="predicted"/>
<dbReference type="InterPro" id="IPR055438">
    <property type="entry name" value="AstE_AspA_cat"/>
</dbReference>
<evidence type="ECO:0000256" key="4">
    <source>
        <dbReference type="ARBA" id="ARBA00022833"/>
    </source>
</evidence>
<evidence type="ECO:0000256" key="1">
    <source>
        <dbReference type="ARBA" id="ARBA00001947"/>
    </source>
</evidence>
<keyword evidence="2" id="KW-0479">Metal-binding</keyword>
<reference evidence="7" key="1">
    <citation type="journal article" date="2019" name="Int. J. Syst. Evol. Microbiol.">
        <title>The Global Catalogue of Microorganisms (GCM) 10K type strain sequencing project: providing services to taxonomists for standard genome sequencing and annotation.</title>
        <authorList>
            <consortium name="The Broad Institute Genomics Platform"/>
            <consortium name="The Broad Institute Genome Sequencing Center for Infectious Disease"/>
            <person name="Wu L."/>
            <person name="Ma J."/>
        </authorList>
    </citation>
    <scope>NUCLEOTIDE SEQUENCE [LARGE SCALE GENOMIC DNA]</scope>
    <source>
        <strain evidence="7">CCUG 43117</strain>
    </source>
</reference>